<organism evidence="1 2">
    <name type="scientific">Mya arenaria</name>
    <name type="common">Soft-shell clam</name>
    <dbReference type="NCBI Taxonomy" id="6604"/>
    <lineage>
        <taxon>Eukaryota</taxon>
        <taxon>Metazoa</taxon>
        <taxon>Spiralia</taxon>
        <taxon>Lophotrochozoa</taxon>
        <taxon>Mollusca</taxon>
        <taxon>Bivalvia</taxon>
        <taxon>Autobranchia</taxon>
        <taxon>Heteroconchia</taxon>
        <taxon>Euheterodonta</taxon>
        <taxon>Imparidentia</taxon>
        <taxon>Neoheterodontei</taxon>
        <taxon>Myida</taxon>
        <taxon>Myoidea</taxon>
        <taxon>Myidae</taxon>
        <taxon>Mya</taxon>
    </lineage>
</organism>
<gene>
    <name evidence="1" type="ORF">MAR_024755</name>
</gene>
<evidence type="ECO:0000313" key="2">
    <source>
        <dbReference type="Proteomes" id="UP001164746"/>
    </source>
</evidence>
<dbReference type="Proteomes" id="UP001164746">
    <property type="component" value="Chromosome 3"/>
</dbReference>
<evidence type="ECO:0000313" key="1">
    <source>
        <dbReference type="EMBL" id="WAR00383.1"/>
    </source>
</evidence>
<sequence length="66" mass="7463">MMLSGGLPEIIVDKRDHGIFCCHKKRCSGVHPNVLTLKMMLGIEGKLRFCMCSNTHIGKQLIVFEF</sequence>
<reference evidence="1" key="1">
    <citation type="submission" date="2022-11" db="EMBL/GenBank/DDBJ databases">
        <title>Centuries of genome instability and evolution in soft-shell clam transmissible cancer (bioRxiv).</title>
        <authorList>
            <person name="Hart S.F.M."/>
            <person name="Yonemitsu M.A."/>
            <person name="Giersch R.M."/>
            <person name="Beal B.F."/>
            <person name="Arriagada G."/>
            <person name="Davis B.W."/>
            <person name="Ostrander E.A."/>
            <person name="Goff S.P."/>
            <person name="Metzger M.J."/>
        </authorList>
    </citation>
    <scope>NUCLEOTIDE SEQUENCE</scope>
    <source>
        <strain evidence="1">MELC-2E11</strain>
        <tissue evidence="1">Siphon/mantle</tissue>
    </source>
</reference>
<dbReference type="EMBL" id="CP111014">
    <property type="protein sequence ID" value="WAR00383.1"/>
    <property type="molecule type" value="Genomic_DNA"/>
</dbReference>
<keyword evidence="2" id="KW-1185">Reference proteome</keyword>
<accession>A0ABY7DUN1</accession>
<protein>
    <submittedName>
        <fullName evidence="1">Uncharacterized protein</fullName>
    </submittedName>
</protein>
<name>A0ABY7DUN1_MYAAR</name>
<proteinExistence type="predicted"/>